<dbReference type="SUPFAM" id="SSF56349">
    <property type="entry name" value="DNA breaking-rejoining enzymes"/>
    <property type="match status" value="1"/>
</dbReference>
<evidence type="ECO:0008006" key="3">
    <source>
        <dbReference type="Google" id="ProtNLM"/>
    </source>
</evidence>
<evidence type="ECO:0000313" key="2">
    <source>
        <dbReference type="EMBL" id="CAG6682977.1"/>
    </source>
</evidence>
<dbReference type="Gene3D" id="1.10.443.10">
    <property type="entry name" value="Intergrase catalytic core"/>
    <property type="match status" value="1"/>
</dbReference>
<evidence type="ECO:0000256" key="1">
    <source>
        <dbReference type="ARBA" id="ARBA00023172"/>
    </source>
</evidence>
<dbReference type="InterPro" id="IPR013762">
    <property type="entry name" value="Integrase-like_cat_sf"/>
</dbReference>
<dbReference type="AlphaFoldDB" id="A0A8D8TEW8"/>
<dbReference type="EMBL" id="HBUF01261314">
    <property type="protein sequence ID" value="CAG6682976.1"/>
    <property type="molecule type" value="Transcribed_RNA"/>
</dbReference>
<dbReference type="GO" id="GO:0006310">
    <property type="term" value="P:DNA recombination"/>
    <property type="evidence" value="ECO:0007669"/>
    <property type="project" value="UniProtKB-KW"/>
</dbReference>
<dbReference type="GO" id="GO:0003677">
    <property type="term" value="F:DNA binding"/>
    <property type="evidence" value="ECO:0007669"/>
    <property type="project" value="InterPro"/>
</dbReference>
<keyword evidence="1" id="KW-0233">DNA recombination</keyword>
<name>A0A8D8TEW8_9HEMI</name>
<dbReference type="GO" id="GO:0015074">
    <property type="term" value="P:DNA integration"/>
    <property type="evidence" value="ECO:0007669"/>
    <property type="project" value="InterPro"/>
</dbReference>
<sequence length="167" mass="18679">MCRFHKTKSRRILVLKHSLSNHRGQHARMQIFVHTGQSKSTIPNEPLWNIVAWVDIFLEQRHLRCGSLEIPALFISSRGMVKAASKAVIAKWITTAFNEAGIIASAGSLRSAVNSDLSRANVPLDDILARANWRSSSTFLKHYCRHIEPPVNLLGANDLPLSFEPAM</sequence>
<protein>
    <recommendedName>
        <fullName evidence="3">Tyr recombinase domain-containing protein</fullName>
    </recommendedName>
</protein>
<reference evidence="2" key="1">
    <citation type="submission" date="2021-05" db="EMBL/GenBank/DDBJ databases">
        <authorList>
            <person name="Alioto T."/>
            <person name="Alioto T."/>
            <person name="Gomez Garrido J."/>
        </authorList>
    </citation>
    <scope>NUCLEOTIDE SEQUENCE</scope>
</reference>
<organism evidence="2">
    <name type="scientific">Cacopsylla melanoneura</name>
    <dbReference type="NCBI Taxonomy" id="428564"/>
    <lineage>
        <taxon>Eukaryota</taxon>
        <taxon>Metazoa</taxon>
        <taxon>Ecdysozoa</taxon>
        <taxon>Arthropoda</taxon>
        <taxon>Hexapoda</taxon>
        <taxon>Insecta</taxon>
        <taxon>Pterygota</taxon>
        <taxon>Neoptera</taxon>
        <taxon>Paraneoptera</taxon>
        <taxon>Hemiptera</taxon>
        <taxon>Sternorrhyncha</taxon>
        <taxon>Psylloidea</taxon>
        <taxon>Psyllidae</taxon>
        <taxon>Psyllinae</taxon>
        <taxon>Cacopsylla</taxon>
    </lineage>
</organism>
<proteinExistence type="predicted"/>
<dbReference type="EMBL" id="HBUF01261315">
    <property type="protein sequence ID" value="CAG6682977.1"/>
    <property type="molecule type" value="Transcribed_RNA"/>
</dbReference>
<dbReference type="InterPro" id="IPR011010">
    <property type="entry name" value="DNA_brk_join_enz"/>
</dbReference>
<accession>A0A8D8TEW8</accession>